<accession>L0D9V5</accession>
<sequence>MLTPTGCATRRSRLWNALPEPCDALVLADPQHLLYFANYVQSPFVFRSADAGALLVLEAGKSTLVADSMVQTFLERATVDEVVAPVWYNGKTSAPHRQGIRVGAAIDFLSRVPGNRIGIERTSVPAAVVEALRAARPDLTLIDLDPIIRPLKRAKDPDEVELLKRSMRAGEAAQAAALAGVKPGMTELDVFLLVQNTAMKSLEEQLIVYGDFATGPRCATDKGGPPIRRTIERGDLCLLDFSVVVHGYRGDFTNTFVVDGEPTPRQREMFEACLSAIEAGEGQLRAGTAARAVDAAVRGRLASLGLAESFTSHSGHGLGLGHPEPPYFVPESTDTLVVGDVVALEPGLYIKGVGGMRFERNYLITKDGFETLSVHDLTISQPGR</sequence>
<feature type="domain" description="Creatinase N-terminal" evidence="2">
    <location>
        <begin position="22"/>
        <end position="150"/>
    </location>
</feature>
<dbReference type="SUPFAM" id="SSF53092">
    <property type="entry name" value="Creatinase/prolidase N-terminal domain"/>
    <property type="match status" value="1"/>
</dbReference>
<evidence type="ECO:0000313" key="3">
    <source>
        <dbReference type="EMBL" id="AGA26174.1"/>
    </source>
</evidence>
<gene>
    <name evidence="3" type="ordered locus">Sinac_1808</name>
</gene>
<dbReference type="InterPro" id="IPR000587">
    <property type="entry name" value="Creatinase_N"/>
</dbReference>
<dbReference type="GO" id="GO:0004177">
    <property type="term" value="F:aminopeptidase activity"/>
    <property type="evidence" value="ECO:0007669"/>
    <property type="project" value="UniProtKB-KW"/>
</dbReference>
<name>L0D9V5_SINAD</name>
<dbReference type="STRING" id="886293.Sinac_1808"/>
<organism evidence="3 4">
    <name type="scientific">Singulisphaera acidiphila (strain ATCC BAA-1392 / DSM 18658 / VKM B-2454 / MOB10)</name>
    <dbReference type="NCBI Taxonomy" id="886293"/>
    <lineage>
        <taxon>Bacteria</taxon>
        <taxon>Pseudomonadati</taxon>
        <taxon>Planctomycetota</taxon>
        <taxon>Planctomycetia</taxon>
        <taxon>Isosphaerales</taxon>
        <taxon>Isosphaeraceae</taxon>
        <taxon>Singulisphaera</taxon>
    </lineage>
</organism>
<dbReference type="Pfam" id="PF01321">
    <property type="entry name" value="Creatinase_N"/>
    <property type="match status" value="1"/>
</dbReference>
<dbReference type="Gene3D" id="3.40.350.10">
    <property type="entry name" value="Creatinase/prolidase N-terminal domain"/>
    <property type="match status" value="1"/>
</dbReference>
<keyword evidence="3" id="KW-0645">Protease</keyword>
<dbReference type="OrthoDB" id="9806388at2"/>
<dbReference type="PANTHER" id="PTHR46112:SF2">
    <property type="entry name" value="XAA-PRO AMINOPEPTIDASE P-RELATED"/>
    <property type="match status" value="1"/>
</dbReference>
<evidence type="ECO:0000259" key="1">
    <source>
        <dbReference type="Pfam" id="PF00557"/>
    </source>
</evidence>
<dbReference type="InterPro" id="IPR050659">
    <property type="entry name" value="Peptidase_M24B"/>
</dbReference>
<dbReference type="PANTHER" id="PTHR46112">
    <property type="entry name" value="AMINOPEPTIDASE"/>
    <property type="match status" value="1"/>
</dbReference>
<dbReference type="eggNOG" id="COG0006">
    <property type="taxonomic scope" value="Bacteria"/>
</dbReference>
<protein>
    <submittedName>
        <fullName evidence="3">Xaa-Pro aminopeptidase</fullName>
    </submittedName>
</protein>
<dbReference type="AlphaFoldDB" id="L0D9V5"/>
<keyword evidence="4" id="KW-1185">Reference proteome</keyword>
<dbReference type="Gene3D" id="3.90.230.10">
    <property type="entry name" value="Creatinase/methionine aminopeptidase superfamily"/>
    <property type="match status" value="1"/>
</dbReference>
<feature type="domain" description="Peptidase M24" evidence="1">
    <location>
        <begin position="161"/>
        <end position="366"/>
    </location>
</feature>
<dbReference type="InterPro" id="IPR029149">
    <property type="entry name" value="Creatin/AminoP/Spt16_N"/>
</dbReference>
<dbReference type="Pfam" id="PF00557">
    <property type="entry name" value="Peptidase_M24"/>
    <property type="match status" value="1"/>
</dbReference>
<proteinExistence type="predicted"/>
<dbReference type="Proteomes" id="UP000010798">
    <property type="component" value="Chromosome"/>
</dbReference>
<dbReference type="HOGENOM" id="CLU_017266_4_0_0"/>
<dbReference type="InterPro" id="IPR036005">
    <property type="entry name" value="Creatinase/aminopeptidase-like"/>
</dbReference>
<dbReference type="EMBL" id="CP003364">
    <property type="protein sequence ID" value="AGA26174.1"/>
    <property type="molecule type" value="Genomic_DNA"/>
</dbReference>
<dbReference type="RefSeq" id="WP_015245343.1">
    <property type="nucleotide sequence ID" value="NC_019892.1"/>
</dbReference>
<evidence type="ECO:0000313" key="4">
    <source>
        <dbReference type="Proteomes" id="UP000010798"/>
    </source>
</evidence>
<dbReference type="SUPFAM" id="SSF55920">
    <property type="entry name" value="Creatinase/aminopeptidase"/>
    <property type="match status" value="1"/>
</dbReference>
<dbReference type="KEGG" id="saci:Sinac_1808"/>
<reference evidence="3 4" key="1">
    <citation type="submission" date="2012-02" db="EMBL/GenBank/DDBJ databases">
        <title>Complete sequence of chromosome of Singulisphaera acidiphila DSM 18658.</title>
        <authorList>
            <consortium name="US DOE Joint Genome Institute (JGI-PGF)"/>
            <person name="Lucas S."/>
            <person name="Copeland A."/>
            <person name="Lapidus A."/>
            <person name="Glavina del Rio T."/>
            <person name="Dalin E."/>
            <person name="Tice H."/>
            <person name="Bruce D."/>
            <person name="Goodwin L."/>
            <person name="Pitluck S."/>
            <person name="Peters L."/>
            <person name="Ovchinnikova G."/>
            <person name="Chertkov O."/>
            <person name="Kyrpides N."/>
            <person name="Mavromatis K."/>
            <person name="Ivanova N."/>
            <person name="Brettin T."/>
            <person name="Detter J.C."/>
            <person name="Han C."/>
            <person name="Larimer F."/>
            <person name="Land M."/>
            <person name="Hauser L."/>
            <person name="Markowitz V."/>
            <person name="Cheng J.-F."/>
            <person name="Hugenholtz P."/>
            <person name="Woyke T."/>
            <person name="Wu D."/>
            <person name="Tindall B."/>
            <person name="Pomrenke H."/>
            <person name="Brambilla E."/>
            <person name="Klenk H.-P."/>
            <person name="Eisen J.A."/>
        </authorList>
    </citation>
    <scope>NUCLEOTIDE SEQUENCE [LARGE SCALE GENOMIC DNA]</scope>
    <source>
        <strain evidence="4">ATCC BAA-1392 / DSM 18658 / VKM B-2454 / MOB10</strain>
    </source>
</reference>
<dbReference type="InterPro" id="IPR000994">
    <property type="entry name" value="Pept_M24"/>
</dbReference>
<keyword evidence="3" id="KW-0378">Hydrolase</keyword>
<keyword evidence="3" id="KW-0031">Aminopeptidase</keyword>
<evidence type="ECO:0000259" key="2">
    <source>
        <dbReference type="Pfam" id="PF01321"/>
    </source>
</evidence>